<dbReference type="AlphaFoldDB" id="A0A8J6Y7Q7"/>
<accession>A0A8J6Y7Q7</accession>
<name>A0A8J6Y7Q7_9BACT</name>
<keyword evidence="2" id="KW-0472">Membrane</keyword>
<feature type="transmembrane region" description="Helical" evidence="2">
    <location>
        <begin position="53"/>
        <end position="71"/>
    </location>
</feature>
<evidence type="ECO:0000313" key="5">
    <source>
        <dbReference type="Proteomes" id="UP000598633"/>
    </source>
</evidence>
<comment type="caution">
    <text evidence="4">The sequence shown here is derived from an EMBL/GenBank/DDBJ whole genome shotgun (WGS) entry which is preliminary data.</text>
</comment>
<dbReference type="InterPro" id="IPR046499">
    <property type="entry name" value="DUF6677"/>
</dbReference>
<keyword evidence="2" id="KW-0812">Transmembrane</keyword>
<dbReference type="EMBL" id="JACXWA010000121">
    <property type="protein sequence ID" value="MBD3871209.1"/>
    <property type="molecule type" value="Genomic_DNA"/>
</dbReference>
<evidence type="ECO:0000259" key="3">
    <source>
        <dbReference type="Pfam" id="PF20382"/>
    </source>
</evidence>
<protein>
    <recommendedName>
        <fullName evidence="3">DUF6677 domain-containing protein</fullName>
    </recommendedName>
</protein>
<proteinExistence type="predicted"/>
<evidence type="ECO:0000256" key="1">
    <source>
        <dbReference type="SAM" id="MobiDB-lite"/>
    </source>
</evidence>
<feature type="transmembrane region" description="Helical" evidence="2">
    <location>
        <begin position="83"/>
        <end position="104"/>
    </location>
</feature>
<evidence type="ECO:0000256" key="2">
    <source>
        <dbReference type="SAM" id="Phobius"/>
    </source>
</evidence>
<sequence>MTAKESKSQKKRPADAVKDQKVEGKNRASISLLLGSWFLPGFGHWRLGKKRRAGVFAAVVFCAFVTGVFLHGEVGTPKPASPFSWLAAFACLGNGILAVGRLVWLNGLGGLVGGFPFGLQGGGSPSAAGFAYGNTFLYTAGLMNLLAVLDVSDIARGEKD</sequence>
<dbReference type="Proteomes" id="UP000598633">
    <property type="component" value="Unassembled WGS sequence"/>
</dbReference>
<gene>
    <name evidence="4" type="ORF">IFJ97_07620</name>
</gene>
<feature type="domain" description="DUF6677" evidence="3">
    <location>
        <begin position="33"/>
        <end position="155"/>
    </location>
</feature>
<reference evidence="4 5" key="1">
    <citation type="submission" date="2020-08" db="EMBL/GenBank/DDBJ databases">
        <title>Acidobacteriota in marine sediments use diverse sulfur dissimilation pathways.</title>
        <authorList>
            <person name="Wasmund K."/>
        </authorList>
    </citation>
    <scope>NUCLEOTIDE SEQUENCE [LARGE SCALE GENOMIC DNA]</scope>
    <source>
        <strain evidence="4">MAG AM3-A</strain>
    </source>
</reference>
<dbReference type="Pfam" id="PF20382">
    <property type="entry name" value="DUF6677"/>
    <property type="match status" value="1"/>
</dbReference>
<keyword evidence="2" id="KW-1133">Transmembrane helix</keyword>
<evidence type="ECO:0000313" key="4">
    <source>
        <dbReference type="EMBL" id="MBD3871209.1"/>
    </source>
</evidence>
<feature type="region of interest" description="Disordered" evidence="1">
    <location>
        <begin position="1"/>
        <end position="22"/>
    </location>
</feature>
<organism evidence="4 5">
    <name type="scientific">Candidatus Sulfomarinibacter kjeldsenii</name>
    <dbReference type="NCBI Taxonomy" id="2885994"/>
    <lineage>
        <taxon>Bacteria</taxon>
        <taxon>Pseudomonadati</taxon>
        <taxon>Acidobacteriota</taxon>
        <taxon>Thermoanaerobaculia</taxon>
        <taxon>Thermoanaerobaculales</taxon>
        <taxon>Candidatus Sulfomarinibacteraceae</taxon>
        <taxon>Candidatus Sulfomarinibacter</taxon>
    </lineage>
</organism>